<evidence type="ECO:0000256" key="1">
    <source>
        <dbReference type="ARBA" id="ARBA00008987"/>
    </source>
</evidence>
<evidence type="ECO:0000256" key="6">
    <source>
        <dbReference type="PIRNR" id="PIRNR000077"/>
    </source>
</evidence>
<dbReference type="Gene3D" id="3.40.30.10">
    <property type="entry name" value="Glutaredoxin"/>
    <property type="match status" value="1"/>
</dbReference>
<dbReference type="CDD" id="cd02947">
    <property type="entry name" value="TRX_family"/>
    <property type="match status" value="1"/>
</dbReference>
<dbReference type="Proteomes" id="UP000199021">
    <property type="component" value="Unassembled WGS sequence"/>
</dbReference>
<dbReference type="PRINTS" id="PR00421">
    <property type="entry name" value="THIOREDOXIN"/>
</dbReference>
<evidence type="ECO:0000256" key="2">
    <source>
        <dbReference type="ARBA" id="ARBA00022448"/>
    </source>
</evidence>
<keyword evidence="11" id="KW-1185">Reference proteome</keyword>
<evidence type="ECO:0000256" key="5">
    <source>
        <dbReference type="ARBA" id="ARBA00023284"/>
    </source>
</evidence>
<reference evidence="11" key="1">
    <citation type="submission" date="2016-10" db="EMBL/GenBank/DDBJ databases">
        <authorList>
            <person name="Varghese N."/>
            <person name="Submissions S."/>
        </authorList>
    </citation>
    <scope>NUCLEOTIDE SEQUENCE [LARGE SCALE GENOMIC DNA]</scope>
    <source>
        <strain evidence="11">DSM 24740</strain>
    </source>
</reference>
<feature type="site" description="Contributes to redox potential value" evidence="7">
    <location>
        <position position="30"/>
    </location>
</feature>
<dbReference type="SUPFAM" id="SSF52833">
    <property type="entry name" value="Thioredoxin-like"/>
    <property type="match status" value="1"/>
</dbReference>
<evidence type="ECO:0000256" key="3">
    <source>
        <dbReference type="ARBA" id="ARBA00022982"/>
    </source>
</evidence>
<dbReference type="InterPro" id="IPR036249">
    <property type="entry name" value="Thioredoxin-like_sf"/>
</dbReference>
<feature type="disulfide bond" description="Redox-active" evidence="8">
    <location>
        <begin position="28"/>
        <end position="31"/>
    </location>
</feature>
<feature type="active site" description="Nucleophile" evidence="7">
    <location>
        <position position="28"/>
    </location>
</feature>
<dbReference type="PROSITE" id="PS00194">
    <property type="entry name" value="THIOREDOXIN_1"/>
    <property type="match status" value="1"/>
</dbReference>
<dbReference type="InterPro" id="IPR013766">
    <property type="entry name" value="Thioredoxin_domain"/>
</dbReference>
<evidence type="ECO:0000256" key="4">
    <source>
        <dbReference type="ARBA" id="ARBA00023157"/>
    </source>
</evidence>
<dbReference type="InParanoid" id="A0A1H9LJ03"/>
<dbReference type="PANTHER" id="PTHR45663:SF11">
    <property type="entry name" value="GEO12009P1"/>
    <property type="match status" value="1"/>
</dbReference>
<sequence>MANKQSTSFRDLINGDTPVLIDFFATWCGPCHAYSPILKQLKSEEGEALRLVKIDVDANQAICEKLGVTAMPTTMIFQNGDMKFRAAGVQSIGVLKAELDKLR</sequence>
<evidence type="ECO:0000313" key="11">
    <source>
        <dbReference type="Proteomes" id="UP000199021"/>
    </source>
</evidence>
<dbReference type="RefSeq" id="WP_090171640.1">
    <property type="nucleotide sequence ID" value="NZ_FOFB01000024.1"/>
</dbReference>
<dbReference type="OrthoDB" id="9790390at2"/>
<dbReference type="EMBL" id="FOFB01000024">
    <property type="protein sequence ID" value="SER11105.1"/>
    <property type="molecule type" value="Genomic_DNA"/>
</dbReference>
<dbReference type="InterPro" id="IPR005746">
    <property type="entry name" value="Thioredoxin"/>
</dbReference>
<feature type="active site" description="Nucleophile" evidence="7">
    <location>
        <position position="31"/>
    </location>
</feature>
<gene>
    <name evidence="10" type="ORF">SAMN05444359_12448</name>
</gene>
<evidence type="ECO:0000256" key="7">
    <source>
        <dbReference type="PIRSR" id="PIRSR000077-1"/>
    </source>
</evidence>
<dbReference type="PROSITE" id="PS51352">
    <property type="entry name" value="THIOREDOXIN_2"/>
    <property type="match status" value="1"/>
</dbReference>
<evidence type="ECO:0000259" key="9">
    <source>
        <dbReference type="PROSITE" id="PS51352"/>
    </source>
</evidence>
<organism evidence="10 11">
    <name type="scientific">Neolewinella agarilytica</name>
    <dbReference type="NCBI Taxonomy" id="478744"/>
    <lineage>
        <taxon>Bacteria</taxon>
        <taxon>Pseudomonadati</taxon>
        <taxon>Bacteroidota</taxon>
        <taxon>Saprospiria</taxon>
        <taxon>Saprospirales</taxon>
        <taxon>Lewinellaceae</taxon>
        <taxon>Neolewinella</taxon>
    </lineage>
</organism>
<keyword evidence="4 8" id="KW-1015">Disulfide bond</keyword>
<keyword evidence="3" id="KW-0249">Electron transport</keyword>
<dbReference type="GO" id="GO:0045454">
    <property type="term" value="P:cell redox homeostasis"/>
    <property type="evidence" value="ECO:0007669"/>
    <property type="project" value="TreeGrafter"/>
</dbReference>
<dbReference type="STRING" id="478744.SAMN05444359_12448"/>
<name>A0A1H9LJ03_9BACT</name>
<dbReference type="PANTHER" id="PTHR45663">
    <property type="entry name" value="GEO12009P1"/>
    <property type="match status" value="1"/>
</dbReference>
<dbReference type="InterPro" id="IPR017937">
    <property type="entry name" value="Thioredoxin_CS"/>
</dbReference>
<dbReference type="GO" id="GO:0015035">
    <property type="term" value="F:protein-disulfide reductase activity"/>
    <property type="evidence" value="ECO:0007669"/>
    <property type="project" value="InterPro"/>
</dbReference>
<comment type="similarity">
    <text evidence="1 6">Belongs to the thioredoxin family.</text>
</comment>
<keyword evidence="2" id="KW-0813">Transport</keyword>
<keyword evidence="5 8" id="KW-0676">Redox-active center</keyword>
<proteinExistence type="inferred from homology"/>
<dbReference type="PIRSF" id="PIRSF000077">
    <property type="entry name" value="Thioredoxin"/>
    <property type="match status" value="1"/>
</dbReference>
<evidence type="ECO:0000256" key="8">
    <source>
        <dbReference type="PIRSR" id="PIRSR000077-4"/>
    </source>
</evidence>
<protein>
    <recommendedName>
        <fullName evidence="6">Thioredoxin</fullName>
    </recommendedName>
</protein>
<accession>A0A1H9LJ03</accession>
<feature type="site" description="Deprotonates C-terminal active site Cys" evidence="7">
    <location>
        <position position="22"/>
    </location>
</feature>
<dbReference type="GO" id="GO:0005829">
    <property type="term" value="C:cytosol"/>
    <property type="evidence" value="ECO:0007669"/>
    <property type="project" value="TreeGrafter"/>
</dbReference>
<feature type="site" description="Contributes to redox potential value" evidence="7">
    <location>
        <position position="29"/>
    </location>
</feature>
<feature type="domain" description="Thioredoxin" evidence="9">
    <location>
        <begin position="1"/>
        <end position="103"/>
    </location>
</feature>
<dbReference type="AlphaFoldDB" id="A0A1H9LJ03"/>
<evidence type="ECO:0000313" key="10">
    <source>
        <dbReference type="EMBL" id="SER11105.1"/>
    </source>
</evidence>
<dbReference type="Pfam" id="PF00085">
    <property type="entry name" value="Thioredoxin"/>
    <property type="match status" value="1"/>
</dbReference>